<dbReference type="PANTHER" id="PTHR42879">
    <property type="entry name" value="3-OXOACYL-(ACYL-CARRIER-PROTEIN) REDUCTASE"/>
    <property type="match status" value="1"/>
</dbReference>
<accession>A0A922T8K8</accession>
<dbReference type="Gene3D" id="3.40.50.720">
    <property type="entry name" value="NAD(P)-binding Rossmann-like Domain"/>
    <property type="match status" value="1"/>
</dbReference>
<dbReference type="Pfam" id="PF13561">
    <property type="entry name" value="adh_short_C2"/>
    <property type="match status" value="1"/>
</dbReference>
<dbReference type="PRINTS" id="PR00080">
    <property type="entry name" value="SDRFAMILY"/>
</dbReference>
<dbReference type="OrthoDB" id="9804774at2"/>
<evidence type="ECO:0000256" key="2">
    <source>
        <dbReference type="ARBA" id="ARBA00023002"/>
    </source>
</evidence>
<dbReference type="InterPro" id="IPR002347">
    <property type="entry name" value="SDR_fam"/>
</dbReference>
<dbReference type="InterPro" id="IPR036291">
    <property type="entry name" value="NAD(P)-bd_dom_sf"/>
</dbReference>
<dbReference type="EMBL" id="JOKJ01000025">
    <property type="protein sequence ID" value="KEQ04437.1"/>
    <property type="molecule type" value="Genomic_DNA"/>
</dbReference>
<organism evidence="3 4">
    <name type="scientific">Pseudorhizobium pelagicum</name>
    <dbReference type="NCBI Taxonomy" id="1509405"/>
    <lineage>
        <taxon>Bacteria</taxon>
        <taxon>Pseudomonadati</taxon>
        <taxon>Pseudomonadota</taxon>
        <taxon>Alphaproteobacteria</taxon>
        <taxon>Hyphomicrobiales</taxon>
        <taxon>Rhizobiaceae</taxon>
        <taxon>Rhizobium/Agrobacterium group</taxon>
        <taxon>Pseudorhizobium</taxon>
    </lineage>
</organism>
<evidence type="ECO:0000256" key="1">
    <source>
        <dbReference type="ARBA" id="ARBA00006484"/>
    </source>
</evidence>
<dbReference type="PANTHER" id="PTHR42879:SF2">
    <property type="entry name" value="3-OXOACYL-[ACYL-CARRIER-PROTEIN] REDUCTASE FABG"/>
    <property type="match status" value="1"/>
</dbReference>
<comment type="similarity">
    <text evidence="1">Belongs to the short-chain dehydrogenases/reductases (SDR) family.</text>
</comment>
<dbReference type="SUPFAM" id="SSF51735">
    <property type="entry name" value="NAD(P)-binding Rossmann-fold domains"/>
    <property type="match status" value="1"/>
</dbReference>
<dbReference type="InterPro" id="IPR050259">
    <property type="entry name" value="SDR"/>
</dbReference>
<dbReference type="GO" id="GO:0016491">
    <property type="term" value="F:oxidoreductase activity"/>
    <property type="evidence" value="ECO:0007669"/>
    <property type="project" value="UniProtKB-KW"/>
</dbReference>
<evidence type="ECO:0000313" key="3">
    <source>
        <dbReference type="EMBL" id="KEQ04437.1"/>
    </source>
</evidence>
<name>A0A922T8K8_9HYPH</name>
<dbReference type="RefSeq" id="WP_037167993.1">
    <property type="nucleotide sequence ID" value="NZ_CAJXID010000028.1"/>
</dbReference>
<reference evidence="3 4" key="1">
    <citation type="submission" date="2014-06" db="EMBL/GenBank/DDBJ databases">
        <title>Rhizobium pelagicum/R2-400B4.</title>
        <authorList>
            <person name="Kimes N.E."/>
            <person name="Lopez-Perez M."/>
        </authorList>
    </citation>
    <scope>NUCLEOTIDE SEQUENCE [LARGE SCALE GENOMIC DNA]</scope>
    <source>
        <strain evidence="3 4">R2-400B4</strain>
    </source>
</reference>
<keyword evidence="4" id="KW-1185">Reference proteome</keyword>
<gene>
    <name evidence="3" type="ORF">GV68_13235</name>
</gene>
<proteinExistence type="inferred from homology"/>
<dbReference type="Proteomes" id="UP000052167">
    <property type="component" value="Unassembled WGS sequence"/>
</dbReference>
<dbReference type="AlphaFoldDB" id="A0A922T8K8"/>
<protein>
    <submittedName>
        <fullName evidence="3">Short-chain dehydrogenase</fullName>
    </submittedName>
</protein>
<evidence type="ECO:0000313" key="4">
    <source>
        <dbReference type="Proteomes" id="UP000052167"/>
    </source>
</evidence>
<comment type="caution">
    <text evidence="3">The sequence shown here is derived from an EMBL/GenBank/DDBJ whole genome shotgun (WGS) entry which is preliminary data.</text>
</comment>
<sequence length="251" mass="25736">MNLNDLHGRVALVTGASRNIGRAIATALAGRGADIVVHVANDTAAGGETVAAVEALGRSAVLVSGDLSDPEVAARVVREAADAFGRLDIVVNNAAIRPEGAFAEITYPEWRRVMGVALDAVFLVSQAALVHLEQSDQAAIINLGGLTGHTGAAHRAHVITAKAGVVGLTKAMAHELSPKGITVNCVAPGLIETVRISNDGAAPRHHGNRKNLVGRHGRPEEVAEAVAYLAGAGGRYVTGETLHVNGGAYLS</sequence>
<keyword evidence="2" id="KW-0560">Oxidoreductase</keyword>
<dbReference type="FunFam" id="3.40.50.720:FF:000084">
    <property type="entry name" value="Short-chain dehydrogenase reductase"/>
    <property type="match status" value="1"/>
</dbReference>
<dbReference type="PRINTS" id="PR00081">
    <property type="entry name" value="GDHRDH"/>
</dbReference>